<feature type="non-terminal residue" evidence="2">
    <location>
        <position position="1"/>
    </location>
</feature>
<comment type="caution">
    <text evidence="2">The sequence shown here is derived from an EMBL/GenBank/DDBJ whole genome shotgun (WGS) entry which is preliminary data.</text>
</comment>
<dbReference type="EMBL" id="MKHE01000005">
    <property type="protein sequence ID" value="OWK15215.1"/>
    <property type="molecule type" value="Genomic_DNA"/>
</dbReference>
<sequence>FLEHSNSVLLQPVSLQTIPATPSNQRLPPLPSNHPAMTKNDLQPPSYCEVMEFDPLAPAVTT</sequence>
<evidence type="ECO:0000313" key="3">
    <source>
        <dbReference type="Proteomes" id="UP000242450"/>
    </source>
</evidence>
<protein>
    <submittedName>
        <fullName evidence="2">TOM1L1</fullName>
    </submittedName>
</protein>
<proteinExistence type="predicted"/>
<evidence type="ECO:0000256" key="1">
    <source>
        <dbReference type="SAM" id="MobiDB-lite"/>
    </source>
</evidence>
<organism evidence="2 3">
    <name type="scientific">Cervus elaphus hippelaphus</name>
    <name type="common">European red deer</name>
    <dbReference type="NCBI Taxonomy" id="46360"/>
    <lineage>
        <taxon>Eukaryota</taxon>
        <taxon>Metazoa</taxon>
        <taxon>Chordata</taxon>
        <taxon>Craniata</taxon>
        <taxon>Vertebrata</taxon>
        <taxon>Euteleostomi</taxon>
        <taxon>Mammalia</taxon>
        <taxon>Eutheria</taxon>
        <taxon>Laurasiatheria</taxon>
        <taxon>Artiodactyla</taxon>
        <taxon>Ruminantia</taxon>
        <taxon>Pecora</taxon>
        <taxon>Cervidae</taxon>
        <taxon>Cervinae</taxon>
        <taxon>Cervus</taxon>
    </lineage>
</organism>
<dbReference type="Proteomes" id="UP000242450">
    <property type="component" value="Chromosome 5"/>
</dbReference>
<name>A0A212DAG1_CEREH</name>
<feature type="region of interest" description="Disordered" evidence="1">
    <location>
        <begin position="19"/>
        <end position="43"/>
    </location>
</feature>
<reference evidence="2 3" key="1">
    <citation type="journal article" date="2018" name="Mol. Genet. Genomics">
        <title>The red deer Cervus elaphus genome CerEla1.0: sequencing, annotating, genes, and chromosomes.</title>
        <authorList>
            <person name="Bana N.A."/>
            <person name="Nyiri A."/>
            <person name="Nagy J."/>
            <person name="Frank K."/>
            <person name="Nagy T."/>
            <person name="Steger V."/>
            <person name="Schiller M."/>
            <person name="Lakatos P."/>
            <person name="Sugar L."/>
            <person name="Horn P."/>
            <person name="Barta E."/>
            <person name="Orosz L."/>
        </authorList>
    </citation>
    <scope>NUCLEOTIDE SEQUENCE [LARGE SCALE GENOMIC DNA]</scope>
    <source>
        <strain evidence="2">Hungarian</strain>
    </source>
</reference>
<dbReference type="OrthoDB" id="2018246at2759"/>
<feature type="non-terminal residue" evidence="2">
    <location>
        <position position="62"/>
    </location>
</feature>
<keyword evidence="3" id="KW-1185">Reference proteome</keyword>
<dbReference type="AlphaFoldDB" id="A0A212DAG1"/>
<accession>A0A212DAG1</accession>
<evidence type="ECO:0000313" key="2">
    <source>
        <dbReference type="EMBL" id="OWK15215.1"/>
    </source>
</evidence>
<gene>
    <name evidence="2" type="ORF">Celaphus_00000598</name>
</gene>